<comment type="caution">
    <text evidence="29">The sequence shown here is derived from an EMBL/GenBank/DDBJ whole genome shotgun (WGS) entry which is preliminary data.</text>
</comment>
<keyword evidence="8 27" id="KW-0274">FAD</keyword>
<comment type="catalytic activity">
    <reaction evidence="25">
        <text>N,N-dimethylaniline + NADPH + O2 + H(+) = N,N-dimethylaniline N-oxide + NADP(+) + H2O</text>
        <dbReference type="Rhea" id="RHEA:24468"/>
        <dbReference type="ChEBI" id="CHEBI:15377"/>
        <dbReference type="ChEBI" id="CHEBI:15378"/>
        <dbReference type="ChEBI" id="CHEBI:15379"/>
        <dbReference type="ChEBI" id="CHEBI:16269"/>
        <dbReference type="ChEBI" id="CHEBI:17735"/>
        <dbReference type="ChEBI" id="CHEBI:57783"/>
        <dbReference type="ChEBI" id="CHEBI:58349"/>
        <dbReference type="EC" id="1.14.13.8"/>
    </reaction>
    <physiologicalReaction direction="left-to-right" evidence="25">
        <dbReference type="Rhea" id="RHEA:24469"/>
    </physiologicalReaction>
</comment>
<keyword evidence="15 28" id="KW-0472">Membrane</keyword>
<dbReference type="InterPro" id="IPR002257">
    <property type="entry name" value="Flavin_mOase_5"/>
</dbReference>
<comment type="catalytic activity">
    <reaction evidence="22">
        <text>octan-3-one + NADPH + O2 + H(+) = ethyl hexanoate + NADP(+) + H2O</text>
        <dbReference type="Rhea" id="RHEA:54856"/>
        <dbReference type="ChEBI" id="CHEBI:15377"/>
        <dbReference type="ChEBI" id="CHEBI:15378"/>
        <dbReference type="ChEBI" id="CHEBI:15379"/>
        <dbReference type="ChEBI" id="CHEBI:57783"/>
        <dbReference type="ChEBI" id="CHEBI:58349"/>
        <dbReference type="ChEBI" id="CHEBI:80946"/>
        <dbReference type="ChEBI" id="CHEBI:86055"/>
    </reaction>
    <physiologicalReaction direction="left-to-right" evidence="22">
        <dbReference type="Rhea" id="RHEA:54857"/>
    </physiologicalReaction>
</comment>
<protein>
    <recommendedName>
        <fullName evidence="27">Flavin-containing monooxygenase</fullName>
        <ecNumber evidence="27">1.-.-.-</ecNumber>
    </recommendedName>
</protein>
<dbReference type="Gene3D" id="3.50.50.60">
    <property type="entry name" value="FAD/NAD(P)-binding domain"/>
    <property type="match status" value="2"/>
</dbReference>
<evidence type="ECO:0000256" key="26">
    <source>
        <dbReference type="ARBA" id="ARBA00049475"/>
    </source>
</evidence>
<dbReference type="GO" id="GO:0016174">
    <property type="term" value="F:NAD(P)H oxidase H2O2-forming activity"/>
    <property type="evidence" value="ECO:0007669"/>
    <property type="project" value="UniProtKB-EC"/>
</dbReference>
<evidence type="ECO:0000256" key="6">
    <source>
        <dbReference type="ARBA" id="ARBA00022630"/>
    </source>
</evidence>
<keyword evidence="5" id="KW-0597">Phosphoprotein</keyword>
<evidence type="ECO:0000256" key="3">
    <source>
        <dbReference type="ARBA" id="ARBA00009183"/>
    </source>
</evidence>
<evidence type="ECO:0000256" key="27">
    <source>
        <dbReference type="RuleBase" id="RU361177"/>
    </source>
</evidence>
<dbReference type="GO" id="GO:0050661">
    <property type="term" value="F:NADP binding"/>
    <property type="evidence" value="ECO:0007669"/>
    <property type="project" value="InterPro"/>
</dbReference>
<proteinExistence type="inferred from homology"/>
<dbReference type="PRINTS" id="PR00370">
    <property type="entry name" value="FMOXYGENASE"/>
</dbReference>
<keyword evidence="11 28" id="KW-1133">Transmembrane helix</keyword>
<keyword evidence="7 28" id="KW-0812">Transmembrane</keyword>
<comment type="catalytic activity">
    <reaction evidence="23">
        <text>(2E)-geranial + NADPH + O2 + H(+) = (1E)-2,6-dimethylhepta-1,5-dien-1-yl formate + NADP(+) + H2O</text>
        <dbReference type="Rhea" id="RHEA:54860"/>
        <dbReference type="ChEBI" id="CHEBI:15377"/>
        <dbReference type="ChEBI" id="CHEBI:15378"/>
        <dbReference type="ChEBI" id="CHEBI:15379"/>
        <dbReference type="ChEBI" id="CHEBI:16980"/>
        <dbReference type="ChEBI" id="CHEBI:57783"/>
        <dbReference type="ChEBI" id="CHEBI:58349"/>
        <dbReference type="ChEBI" id="CHEBI:138375"/>
    </reaction>
    <physiologicalReaction direction="left-to-right" evidence="23">
        <dbReference type="Rhea" id="RHEA:54861"/>
    </physiologicalReaction>
</comment>
<evidence type="ECO:0000256" key="5">
    <source>
        <dbReference type="ARBA" id="ARBA00022553"/>
    </source>
</evidence>
<evidence type="ECO:0000256" key="7">
    <source>
        <dbReference type="ARBA" id="ARBA00022692"/>
    </source>
</evidence>
<organism evidence="29 30">
    <name type="scientific">Pleurodeles waltl</name>
    <name type="common">Iberian ribbed newt</name>
    <dbReference type="NCBI Taxonomy" id="8319"/>
    <lineage>
        <taxon>Eukaryota</taxon>
        <taxon>Metazoa</taxon>
        <taxon>Chordata</taxon>
        <taxon>Craniata</taxon>
        <taxon>Vertebrata</taxon>
        <taxon>Euteleostomi</taxon>
        <taxon>Amphibia</taxon>
        <taxon>Batrachia</taxon>
        <taxon>Caudata</taxon>
        <taxon>Salamandroidea</taxon>
        <taxon>Salamandridae</taxon>
        <taxon>Pleurodelinae</taxon>
        <taxon>Pleurodeles</taxon>
    </lineage>
</organism>
<evidence type="ECO:0000256" key="12">
    <source>
        <dbReference type="ARBA" id="ARBA00023002"/>
    </source>
</evidence>
<dbReference type="FunFam" id="3.50.50.60:FF:000042">
    <property type="entry name" value="Dimethylaniline monooxygenase [N-oxide-forming]"/>
    <property type="match status" value="1"/>
</dbReference>
<evidence type="ECO:0000256" key="28">
    <source>
        <dbReference type="SAM" id="Phobius"/>
    </source>
</evidence>
<dbReference type="InterPro" id="IPR050346">
    <property type="entry name" value="FMO-like"/>
</dbReference>
<evidence type="ECO:0000256" key="25">
    <source>
        <dbReference type="ARBA" id="ARBA00049443"/>
    </source>
</evidence>
<comment type="similarity">
    <text evidence="3 27">Belongs to the FMO family.</text>
</comment>
<name>A0AAV7T9V8_PLEWA</name>
<keyword evidence="10" id="KW-0521">NADP</keyword>
<evidence type="ECO:0000256" key="22">
    <source>
        <dbReference type="ARBA" id="ARBA00048459"/>
    </source>
</evidence>
<dbReference type="Proteomes" id="UP001066276">
    <property type="component" value="Chromosome 4_1"/>
</dbReference>
<comment type="catalytic activity">
    <reaction evidence="18">
        <text>heptan-2-one + NADPH + O2 + H(+) = pentyl acetate + NADP(+) + H2O</text>
        <dbReference type="Rhea" id="RHEA:54836"/>
        <dbReference type="ChEBI" id="CHEBI:5672"/>
        <dbReference type="ChEBI" id="CHEBI:15377"/>
        <dbReference type="ChEBI" id="CHEBI:15378"/>
        <dbReference type="ChEBI" id="CHEBI:15379"/>
        <dbReference type="ChEBI" id="CHEBI:57783"/>
        <dbReference type="ChEBI" id="CHEBI:58349"/>
        <dbReference type="ChEBI" id="CHEBI:87362"/>
    </reaction>
    <physiologicalReaction direction="left-to-right" evidence="18">
        <dbReference type="Rhea" id="RHEA:54837"/>
    </physiologicalReaction>
</comment>
<dbReference type="AlphaFoldDB" id="A0AAV7T9V8"/>
<sequence length="632" mass="71378">MDDPGGIVAEGPGSSYLRGRGSKHLCTMSINLFSIGAFVSETALIMEKSTMSQNSSVTGSPTVPKSLHCNLRRPNHWGVTRRGTGHPSTLTWTWKKLTMARRVAVVGAGASGLSAIKCCLDEGLEPTCFERSDDIGGLWRFKEDPEEGRASIYKSVIINTSKEMMSFSDFPIPDNYPNYMHNSKIMDYFRLYAKHFSLLKYIRFKTTVCNIKQRPDFSTTGQWDVVTETDGVQESAIFDAILVCSGHHTFPNMPLDSFPGIEKFKGQYFHSRDYKNPEAFEGKRIIIIGIGNSGGDLAVELSRTASQVFLSTRRGSWIINRISDNGYPVDIVHSTRFSKMFLALLPQSTRSYLAEAALNKRFNHFNYGLLPKHRYFSQHPTVNDDLPNRIMSGKVLVKANVKRFTETSAIFEDGTVEEDIDVVIFATGYSFSFPFFEDSVLQVHNNKITLYKNVFPPHLKKPTMALVGLIQPLGAIMPISELQARWAIRVFKGLNKLPSVDEMEADIAMKKEALEKRYVPSQRHTIQVDYVHYMDELAEQTGVKPNLLSLFIRDPRLAMEVCFGPCTPYQYRLTGPGKWDGARKAILTQWDRIIKPTKTRIPEECTDLNRMSFLFKIAGLVLMFAVIISFIK</sequence>
<keyword evidence="30" id="KW-1185">Reference proteome</keyword>
<evidence type="ECO:0000256" key="16">
    <source>
        <dbReference type="ARBA" id="ARBA00045722"/>
    </source>
</evidence>
<evidence type="ECO:0000256" key="1">
    <source>
        <dbReference type="ARBA" id="ARBA00001974"/>
    </source>
</evidence>
<evidence type="ECO:0000256" key="21">
    <source>
        <dbReference type="ARBA" id="ARBA00047977"/>
    </source>
</evidence>
<evidence type="ECO:0000313" key="29">
    <source>
        <dbReference type="EMBL" id="KAJ1173076.1"/>
    </source>
</evidence>
<dbReference type="PANTHER" id="PTHR23023">
    <property type="entry name" value="DIMETHYLANILINE MONOOXYGENASE"/>
    <property type="match status" value="1"/>
</dbReference>
<keyword evidence="13 27" id="KW-0503">Monooxygenase</keyword>
<comment type="catalytic activity">
    <reaction evidence="21">
        <text>hexan-3-one + NADPH + O2 + H(+) = ethyl butanoate + NADP(+) + H2O</text>
        <dbReference type="Rhea" id="RHEA:54844"/>
        <dbReference type="ChEBI" id="CHEBI:15377"/>
        <dbReference type="ChEBI" id="CHEBI:15378"/>
        <dbReference type="ChEBI" id="CHEBI:15379"/>
        <dbReference type="ChEBI" id="CHEBI:57783"/>
        <dbReference type="ChEBI" id="CHEBI:58349"/>
        <dbReference type="ChEBI" id="CHEBI:88764"/>
        <dbReference type="ChEBI" id="CHEBI:89891"/>
    </reaction>
    <physiologicalReaction direction="left-to-right" evidence="21">
        <dbReference type="Rhea" id="RHEA:54845"/>
    </physiologicalReaction>
</comment>
<dbReference type="InterPro" id="IPR000960">
    <property type="entry name" value="Flavin_mOase"/>
</dbReference>
<feature type="transmembrane region" description="Helical" evidence="28">
    <location>
        <begin position="613"/>
        <end position="631"/>
    </location>
</feature>
<comment type="catalytic activity">
    <reaction evidence="19">
        <text>sulcatone + NADPH + O2 + H(+) = 4-methylpent-3-en-1-yl acetate + NADP(+) + H2O</text>
        <dbReference type="Rhea" id="RHEA:54864"/>
        <dbReference type="ChEBI" id="CHEBI:15377"/>
        <dbReference type="ChEBI" id="CHEBI:15378"/>
        <dbReference type="ChEBI" id="CHEBI:15379"/>
        <dbReference type="ChEBI" id="CHEBI:16310"/>
        <dbReference type="ChEBI" id="CHEBI:57783"/>
        <dbReference type="ChEBI" id="CHEBI:58349"/>
        <dbReference type="ChEBI" id="CHEBI:138373"/>
    </reaction>
    <physiologicalReaction direction="left-to-right" evidence="19">
        <dbReference type="Rhea" id="RHEA:54865"/>
    </physiologicalReaction>
</comment>
<comment type="catalytic activity">
    <reaction evidence="24">
        <text>heptan-4-one + NADPH + O2 + H(+) = propyl butanoate + NADP(+) + H2O</text>
        <dbReference type="Rhea" id="RHEA:54852"/>
        <dbReference type="ChEBI" id="CHEBI:15377"/>
        <dbReference type="ChEBI" id="CHEBI:15378"/>
        <dbReference type="ChEBI" id="CHEBI:15379"/>
        <dbReference type="ChEBI" id="CHEBI:57783"/>
        <dbReference type="ChEBI" id="CHEBI:58349"/>
        <dbReference type="ChEBI" id="CHEBI:89484"/>
        <dbReference type="ChEBI" id="CHEBI:89719"/>
    </reaction>
    <physiologicalReaction direction="left-to-right" evidence="24">
        <dbReference type="Rhea" id="RHEA:54853"/>
    </physiologicalReaction>
</comment>
<dbReference type="InterPro" id="IPR020946">
    <property type="entry name" value="Flavin_mOase-like"/>
</dbReference>
<evidence type="ECO:0000256" key="24">
    <source>
        <dbReference type="ARBA" id="ARBA00048990"/>
    </source>
</evidence>
<evidence type="ECO:0000256" key="11">
    <source>
        <dbReference type="ARBA" id="ARBA00022989"/>
    </source>
</evidence>
<comment type="catalytic activity">
    <reaction evidence="20">
        <text>NADPH + O2 + H(+) = H2O2 + NADP(+)</text>
        <dbReference type="Rhea" id="RHEA:11260"/>
        <dbReference type="ChEBI" id="CHEBI:15378"/>
        <dbReference type="ChEBI" id="CHEBI:15379"/>
        <dbReference type="ChEBI" id="CHEBI:16240"/>
        <dbReference type="ChEBI" id="CHEBI:57783"/>
        <dbReference type="ChEBI" id="CHEBI:58349"/>
        <dbReference type="EC" id="1.6.3.1"/>
    </reaction>
    <physiologicalReaction direction="left-to-right" evidence="20">
        <dbReference type="Rhea" id="RHEA:11261"/>
    </physiologicalReaction>
</comment>
<accession>A0AAV7T9V8</accession>
<keyword evidence="9" id="KW-0256">Endoplasmic reticulum</keyword>
<evidence type="ECO:0000256" key="17">
    <source>
        <dbReference type="ARBA" id="ARBA00047426"/>
    </source>
</evidence>
<evidence type="ECO:0000256" key="14">
    <source>
        <dbReference type="ARBA" id="ARBA00023098"/>
    </source>
</evidence>
<dbReference type="SUPFAM" id="SSF51905">
    <property type="entry name" value="FAD/NAD(P)-binding domain"/>
    <property type="match status" value="2"/>
</dbReference>
<dbReference type="Pfam" id="PF00743">
    <property type="entry name" value="FMO-like"/>
    <property type="match status" value="1"/>
</dbReference>
<comment type="catalytic activity">
    <reaction evidence="17">
        <text>hexan-3-one + NADPH + O2 + H(+) = propyl propanoate + NADP(+) + H2O</text>
        <dbReference type="Rhea" id="RHEA:54848"/>
        <dbReference type="ChEBI" id="CHEBI:15377"/>
        <dbReference type="ChEBI" id="CHEBI:15378"/>
        <dbReference type="ChEBI" id="CHEBI:15379"/>
        <dbReference type="ChEBI" id="CHEBI:57783"/>
        <dbReference type="ChEBI" id="CHEBI:58349"/>
        <dbReference type="ChEBI" id="CHEBI:89828"/>
        <dbReference type="ChEBI" id="CHEBI:89891"/>
    </reaction>
    <physiologicalReaction direction="left-to-right" evidence="17">
        <dbReference type="Rhea" id="RHEA:54849"/>
    </physiologicalReaction>
</comment>
<evidence type="ECO:0000256" key="19">
    <source>
        <dbReference type="ARBA" id="ARBA00047855"/>
    </source>
</evidence>
<evidence type="ECO:0000256" key="18">
    <source>
        <dbReference type="ARBA" id="ARBA00047574"/>
    </source>
</evidence>
<keyword evidence="9" id="KW-0492">Microsome</keyword>
<evidence type="ECO:0000313" key="30">
    <source>
        <dbReference type="Proteomes" id="UP001066276"/>
    </source>
</evidence>
<dbReference type="EMBL" id="JANPWB010000007">
    <property type="protein sequence ID" value="KAJ1173076.1"/>
    <property type="molecule type" value="Genomic_DNA"/>
</dbReference>
<dbReference type="FunFam" id="3.50.50.60:FF:000409">
    <property type="entry name" value="Dimethylaniline monooxygenase [N-oxide-forming]"/>
    <property type="match status" value="1"/>
</dbReference>
<evidence type="ECO:0000256" key="9">
    <source>
        <dbReference type="ARBA" id="ARBA00022848"/>
    </source>
</evidence>
<evidence type="ECO:0000256" key="2">
    <source>
        <dbReference type="ARBA" id="ARBA00004524"/>
    </source>
</evidence>
<keyword evidence="6 27" id="KW-0285">Flavoprotein</keyword>
<gene>
    <name evidence="29" type="ORF">NDU88_004918</name>
</gene>
<dbReference type="PRINTS" id="PR01125">
    <property type="entry name" value="FMOXYGENASE5"/>
</dbReference>
<comment type="subcellular location">
    <subcellularLocation>
        <location evidence="2">Microsome membrane</location>
    </subcellularLocation>
</comment>
<dbReference type="GO" id="GO:0050660">
    <property type="term" value="F:flavin adenine dinucleotide binding"/>
    <property type="evidence" value="ECO:0007669"/>
    <property type="project" value="InterPro"/>
</dbReference>
<dbReference type="PIRSF" id="PIRSF000332">
    <property type="entry name" value="FMO"/>
    <property type="match status" value="1"/>
</dbReference>
<dbReference type="InterPro" id="IPR036188">
    <property type="entry name" value="FAD/NAD-bd_sf"/>
</dbReference>
<dbReference type="EC" id="1.-.-.-" evidence="27"/>
<dbReference type="GO" id="GO:0006629">
    <property type="term" value="P:lipid metabolic process"/>
    <property type="evidence" value="ECO:0007669"/>
    <property type="project" value="UniProtKB-KW"/>
</dbReference>
<comment type="function">
    <text evidence="16">Acts as a Baeyer-Villiger monooxygenase on a broad range of substrates. Catalyzes the insertion of an oxygen atom into a carbon-carbon bond adjacent to a carbonyl, which converts ketones to esters. Active on diverse carbonyl compounds, whereas soft nucleophiles are mostly non- or poorly reactive. In contrast with other forms of FMO it is non- or poorly active on 'classical' substrates such as drugs, pesticides, and dietary components containing soft nucleophilic heteroatoms. Able to oxidize drug molecules bearing a carbonyl group on an aliphatic chain, such as nabumetone and pentoxifylline. Also, in the absence of substrates, shows slow but yet significant NADPH oxidase activity. Acts as a positive modulator of cholesterol biosynthesis as well as glucose homeostasis, promoting metabolic aging via pleiotropic effects.</text>
</comment>
<dbReference type="GO" id="GO:0004499">
    <property type="term" value="F:N,N-dimethylaniline monooxygenase activity"/>
    <property type="evidence" value="ECO:0007669"/>
    <property type="project" value="InterPro"/>
</dbReference>
<dbReference type="FunFam" id="3.50.50.60:FF:000073">
    <property type="entry name" value="Dimethylaniline monooxygenase [N-oxide-forming]"/>
    <property type="match status" value="1"/>
</dbReference>
<reference evidence="29" key="1">
    <citation type="journal article" date="2022" name="bioRxiv">
        <title>Sequencing and chromosome-scale assembly of the giantPleurodeles waltlgenome.</title>
        <authorList>
            <person name="Brown T."/>
            <person name="Elewa A."/>
            <person name="Iarovenko S."/>
            <person name="Subramanian E."/>
            <person name="Araus A.J."/>
            <person name="Petzold A."/>
            <person name="Susuki M."/>
            <person name="Suzuki K.-i.T."/>
            <person name="Hayashi T."/>
            <person name="Toyoda A."/>
            <person name="Oliveira C."/>
            <person name="Osipova E."/>
            <person name="Leigh N.D."/>
            <person name="Simon A."/>
            <person name="Yun M.H."/>
        </authorList>
    </citation>
    <scope>NUCLEOTIDE SEQUENCE</scope>
    <source>
        <strain evidence="29">20211129_DDA</strain>
        <tissue evidence="29">Liver</tissue>
    </source>
</reference>
<comment type="catalytic activity">
    <reaction evidence="26">
        <text>octan-3-one + NADPH + O2 + H(+) = pentyl propanoate + NADP(+) + H2O</text>
        <dbReference type="Rhea" id="RHEA:54840"/>
        <dbReference type="ChEBI" id="CHEBI:15377"/>
        <dbReference type="ChEBI" id="CHEBI:15378"/>
        <dbReference type="ChEBI" id="CHEBI:15379"/>
        <dbReference type="ChEBI" id="CHEBI:57783"/>
        <dbReference type="ChEBI" id="CHEBI:58349"/>
        <dbReference type="ChEBI" id="CHEBI:80946"/>
        <dbReference type="ChEBI" id="CHEBI:87373"/>
    </reaction>
    <physiologicalReaction direction="left-to-right" evidence="26">
        <dbReference type="Rhea" id="RHEA:54841"/>
    </physiologicalReaction>
</comment>
<keyword evidence="4" id="KW-0488">Methylation</keyword>
<evidence type="ECO:0000256" key="20">
    <source>
        <dbReference type="ARBA" id="ARBA00047864"/>
    </source>
</evidence>
<evidence type="ECO:0000256" key="23">
    <source>
        <dbReference type="ARBA" id="ARBA00048989"/>
    </source>
</evidence>
<comment type="cofactor">
    <cofactor evidence="1 27">
        <name>FAD</name>
        <dbReference type="ChEBI" id="CHEBI:57692"/>
    </cofactor>
</comment>
<keyword evidence="14" id="KW-0443">Lipid metabolism</keyword>
<evidence type="ECO:0000256" key="10">
    <source>
        <dbReference type="ARBA" id="ARBA00022857"/>
    </source>
</evidence>
<evidence type="ECO:0000256" key="8">
    <source>
        <dbReference type="ARBA" id="ARBA00022827"/>
    </source>
</evidence>
<evidence type="ECO:0000256" key="4">
    <source>
        <dbReference type="ARBA" id="ARBA00022481"/>
    </source>
</evidence>
<evidence type="ECO:0000256" key="13">
    <source>
        <dbReference type="ARBA" id="ARBA00023033"/>
    </source>
</evidence>
<evidence type="ECO:0000256" key="15">
    <source>
        <dbReference type="ARBA" id="ARBA00023136"/>
    </source>
</evidence>
<keyword evidence="12 27" id="KW-0560">Oxidoreductase</keyword>